<dbReference type="OrthoDB" id="26518at2759"/>
<protein>
    <submittedName>
        <fullName evidence="3">FH2 domain-containing protein 1-like</fullName>
    </submittedName>
</protein>
<feature type="compositionally biased region" description="Basic and acidic residues" evidence="1">
    <location>
        <begin position="453"/>
        <end position="471"/>
    </location>
</feature>
<evidence type="ECO:0000313" key="4">
    <source>
        <dbReference type="Proteomes" id="UP000028760"/>
    </source>
</evidence>
<feature type="compositionally biased region" description="Low complexity" evidence="1">
    <location>
        <begin position="793"/>
        <end position="806"/>
    </location>
</feature>
<dbReference type="RefSeq" id="XP_007543661.1">
    <property type="nucleotide sequence ID" value="XM_007543599.2"/>
</dbReference>
<dbReference type="PANTHER" id="PTHR46345">
    <property type="entry name" value="INVERTED FORMIN-2"/>
    <property type="match status" value="1"/>
</dbReference>
<dbReference type="AlphaFoldDB" id="A0A087X4K3"/>
<feature type="compositionally biased region" description="Polar residues" evidence="1">
    <location>
        <begin position="1040"/>
        <end position="1062"/>
    </location>
</feature>
<dbReference type="SMART" id="SM00498">
    <property type="entry name" value="FH2"/>
    <property type="match status" value="1"/>
</dbReference>
<feature type="compositionally biased region" description="Polar residues" evidence="1">
    <location>
        <begin position="516"/>
        <end position="528"/>
    </location>
</feature>
<reference evidence="3" key="3">
    <citation type="submission" date="2025-09" db="UniProtKB">
        <authorList>
            <consortium name="Ensembl"/>
        </authorList>
    </citation>
    <scope>IDENTIFICATION</scope>
</reference>
<dbReference type="KEGG" id="pfor:103131861"/>
<feature type="compositionally biased region" description="Polar residues" evidence="1">
    <location>
        <begin position="850"/>
        <end position="860"/>
    </location>
</feature>
<feature type="domain" description="FH2" evidence="2">
    <location>
        <begin position="76"/>
        <end position="469"/>
    </location>
</feature>
<feature type="compositionally biased region" description="Polar residues" evidence="1">
    <location>
        <begin position="975"/>
        <end position="985"/>
    </location>
</feature>
<feature type="compositionally biased region" description="Basic and acidic residues" evidence="1">
    <location>
        <begin position="986"/>
        <end position="999"/>
    </location>
</feature>
<dbReference type="Ensembl" id="ENSPFOT00000000707.1">
    <property type="protein sequence ID" value="ENSPFOP00000000706.1"/>
    <property type="gene ID" value="ENSPFOG00000000751.1"/>
</dbReference>
<feature type="region of interest" description="Disordered" evidence="1">
    <location>
        <begin position="453"/>
        <end position="474"/>
    </location>
</feature>
<feature type="region of interest" description="Disordered" evidence="1">
    <location>
        <begin position="516"/>
        <end position="671"/>
    </location>
</feature>
<dbReference type="OMA" id="KRHSWSG"/>
<dbReference type="Gene3D" id="1.20.58.2220">
    <property type="entry name" value="Formin, FH2 domain"/>
    <property type="match status" value="1"/>
</dbReference>
<feature type="compositionally biased region" description="Low complexity" evidence="1">
    <location>
        <begin position="1072"/>
        <end position="1092"/>
    </location>
</feature>
<reference evidence="3" key="2">
    <citation type="submission" date="2025-08" db="UniProtKB">
        <authorList>
            <consortium name="Ensembl"/>
        </authorList>
    </citation>
    <scope>IDENTIFICATION</scope>
</reference>
<feature type="compositionally biased region" description="Polar residues" evidence="1">
    <location>
        <begin position="30"/>
        <end position="43"/>
    </location>
</feature>
<name>A0A087X4K3_POEFO</name>
<dbReference type="InterPro" id="IPR015425">
    <property type="entry name" value="FH2_Formin"/>
</dbReference>
<feature type="compositionally biased region" description="Low complexity" evidence="1">
    <location>
        <begin position="768"/>
        <end position="786"/>
    </location>
</feature>
<feature type="compositionally biased region" description="Low complexity" evidence="1">
    <location>
        <begin position="1100"/>
        <end position="1116"/>
    </location>
</feature>
<feature type="compositionally biased region" description="Pro residues" evidence="1">
    <location>
        <begin position="50"/>
        <end position="72"/>
    </location>
</feature>
<feature type="compositionally biased region" description="Low complexity" evidence="1">
    <location>
        <begin position="529"/>
        <end position="539"/>
    </location>
</feature>
<evidence type="ECO:0000256" key="1">
    <source>
        <dbReference type="SAM" id="MobiDB-lite"/>
    </source>
</evidence>
<feature type="region of interest" description="Disordered" evidence="1">
    <location>
        <begin position="752"/>
        <end position="1155"/>
    </location>
</feature>
<dbReference type="Pfam" id="PF02181">
    <property type="entry name" value="FH2"/>
    <property type="match status" value="1"/>
</dbReference>
<feature type="compositionally biased region" description="Polar residues" evidence="1">
    <location>
        <begin position="893"/>
        <end position="924"/>
    </location>
</feature>
<dbReference type="GeneTree" id="ENSGT00940000155128"/>
<dbReference type="Proteomes" id="UP000028760">
    <property type="component" value="Unassembled WGS sequence"/>
</dbReference>
<dbReference type="PANTHER" id="PTHR46345:SF11">
    <property type="entry name" value="FORMIN-J-LIKE"/>
    <property type="match status" value="1"/>
</dbReference>
<feature type="compositionally biased region" description="Polar residues" evidence="1">
    <location>
        <begin position="696"/>
        <end position="705"/>
    </location>
</feature>
<evidence type="ECO:0000259" key="2">
    <source>
        <dbReference type="PROSITE" id="PS51444"/>
    </source>
</evidence>
<reference evidence="4" key="1">
    <citation type="submission" date="2013-10" db="EMBL/GenBank/DDBJ databases">
        <authorList>
            <person name="Schartl M."/>
            <person name="Warren W."/>
        </authorList>
    </citation>
    <scope>NUCLEOTIDE SEQUENCE [LARGE SCALE GENOMIC DNA]</scope>
    <source>
        <strain evidence="4">female</strain>
    </source>
</reference>
<feature type="region of interest" description="Disordered" evidence="1">
    <location>
        <begin position="24"/>
        <end position="81"/>
    </location>
</feature>
<proteinExistence type="predicted"/>
<feature type="compositionally biased region" description="Basic and acidic residues" evidence="1">
    <location>
        <begin position="542"/>
        <end position="569"/>
    </location>
</feature>
<feature type="compositionally biased region" description="Polar residues" evidence="1">
    <location>
        <begin position="658"/>
        <end position="671"/>
    </location>
</feature>
<feature type="compositionally biased region" description="Basic and acidic residues" evidence="1">
    <location>
        <begin position="1132"/>
        <end position="1148"/>
    </location>
</feature>
<dbReference type="InterPro" id="IPR042201">
    <property type="entry name" value="FH2_Formin_sf"/>
</dbReference>
<feature type="region of interest" description="Disordered" evidence="1">
    <location>
        <begin position="696"/>
        <end position="722"/>
    </location>
</feature>
<dbReference type="STRING" id="48698.ENSPFOP00000000706"/>
<dbReference type="SUPFAM" id="SSF101447">
    <property type="entry name" value="Formin homology 2 domain (FH2 domain)"/>
    <property type="match status" value="1"/>
</dbReference>
<feature type="compositionally biased region" description="Basic residues" evidence="1">
    <location>
        <begin position="1000"/>
        <end position="1009"/>
    </location>
</feature>
<dbReference type="GeneID" id="103131861"/>
<feature type="compositionally biased region" description="Polar residues" evidence="1">
    <location>
        <begin position="868"/>
        <end position="885"/>
    </location>
</feature>
<evidence type="ECO:0000313" key="3">
    <source>
        <dbReference type="Ensembl" id="ENSPFOP00000000706.1"/>
    </source>
</evidence>
<dbReference type="PROSITE" id="PS51444">
    <property type="entry name" value="FH2"/>
    <property type="match status" value="1"/>
</dbReference>
<dbReference type="EMBL" id="AYCK01025418">
    <property type="status" value="NOT_ANNOTATED_CDS"/>
    <property type="molecule type" value="Genomic_DNA"/>
</dbReference>
<keyword evidence="4" id="KW-1185">Reference proteome</keyword>
<feature type="compositionally biased region" description="Polar residues" evidence="1">
    <location>
        <begin position="617"/>
        <end position="639"/>
    </location>
</feature>
<accession>A0A087X4K3</accession>
<organism evidence="3 4">
    <name type="scientific">Poecilia formosa</name>
    <name type="common">Amazon molly</name>
    <name type="synonym">Limia formosa</name>
    <dbReference type="NCBI Taxonomy" id="48698"/>
    <lineage>
        <taxon>Eukaryota</taxon>
        <taxon>Metazoa</taxon>
        <taxon>Chordata</taxon>
        <taxon>Craniata</taxon>
        <taxon>Vertebrata</taxon>
        <taxon>Euteleostomi</taxon>
        <taxon>Actinopterygii</taxon>
        <taxon>Neopterygii</taxon>
        <taxon>Teleostei</taxon>
        <taxon>Neoteleostei</taxon>
        <taxon>Acanthomorphata</taxon>
        <taxon>Ovalentaria</taxon>
        <taxon>Atherinomorphae</taxon>
        <taxon>Cyprinodontiformes</taxon>
        <taxon>Poeciliidae</taxon>
        <taxon>Poeciliinae</taxon>
        <taxon>Poecilia</taxon>
    </lineage>
</organism>
<dbReference type="eggNOG" id="KOG1922">
    <property type="taxonomic scope" value="Eukaryota"/>
</dbReference>
<sequence length="1155" mass="125899">MHVMGSVSQANDIQGFSFQEDAAVAEAMSPPSTLRFSHNSKNGTRLVENLPPPPPPAPLPPPPPPPPPPPLLPAGNPGGLKKKKRVRSFFWKTIPAEQVKGHANLWTQGPVQQDFQIDVQKIEELFTQSDGPPVSMLTRGGKTRVSFREAKDEVSILDSKRGLNIAIFLKQFKRSNQTLVDEIHHGNSESFGAEPLRDLLKLLPDKDEVKKLKAYRGDVSKLSLADSFIYLLTHLPSYSVRIESMLLKEEFPASCDAMKRDFKILRSATKELMCCKELHAVLHLVLQAGNILNAGGSAGNAVGFKLSSLLSLADTKSNKPGMNLLHFVALEAQKKDQKLLEFPLRLSNIQAASRISMETLDAELQLLTSRTRSVEESIQKDTELLQQLDGFLQSATSSLCSLRGSQQQLKKEGRELIDFFCEDRDSFRLDDCFSIFQTFCTRFTNAAKENKEREVKEATRRQRMHEEELKRHSWSGGEEVTGALGWRCRSETDMSAAAKDEVGLLLDLLNPKSLNTKHVTRGRSGNFQRSRNSPSSSPSLVAERELSALLEKSNDLRVPRQRGKEDTRKHLPPTSSKLQPGGSGLSPTKVLTHRRNPENIDEADKDVNKDEVPVKSASDSNQQSELNNSGNNSPAPSFTSDEKLPNNPTESRLRNETADQTSSRQSADCSTTAAKGNMSVLLDRCTLVPELKVFDSTTRTGSGDSVTAGPEEQGADKPQNNSQEIEKNFEEQEVKVIVWCVTGVCEAAGENTPLQAEKEQQGGKTQGEKQQTSSAASTNESSEAQADGQSTESVPISSQPVPVSRSNDPGLHPIIPASANPDPTLTAEAPEKAKVMNSTNRRTDVGPGPEQTSHNTNINKKTLRQRTVEGSSTGGKTKPETSTKNSTKKSLDSRTGNTGEKLSNTTSTGGRLIRTLTSSENQNMRRVVPITRINPGSSSRDKKPEKPPANTRSSSRTTSLNIPSPRQGERPRTAPASQRSGSTKTPESREQNQDLEGRPSIRKPLKKPKTQAEEKMCLSKLRALNQAGGGSVSAPVTPLHKSTTPSSSALPGFTRNTASSSFRRTKSPLMASHPSNSASPKSSSPKTSSPSSRATDLPNASSSSSVKRSQSARSSALSPLYGSLAPPKGHRRNDSGSDKSTHSKDWSKTSRLSWR</sequence>